<dbReference type="AlphaFoldDB" id="A0AA48I6Y7"/>
<dbReference type="PANTHER" id="PTHR13812">
    <property type="entry name" value="KETIMINE REDUCTASE MU-CRYSTALLIN"/>
    <property type="match status" value="1"/>
</dbReference>
<reference evidence="2" key="1">
    <citation type="journal article" date="2023" name="BMC Genomics">
        <title>Chromosome-level genome assemblies of Cutaneotrichosporon spp. (Trichosporonales, Basidiomycota) reveal imbalanced evolution between nucleotide sequences and chromosome synteny.</title>
        <authorList>
            <person name="Kobayashi Y."/>
            <person name="Kayamori A."/>
            <person name="Aoki K."/>
            <person name="Shiwa Y."/>
            <person name="Matsutani M."/>
            <person name="Fujita N."/>
            <person name="Sugita T."/>
            <person name="Iwasaki W."/>
            <person name="Tanaka N."/>
            <person name="Takashima M."/>
        </authorList>
    </citation>
    <scope>NUCLEOTIDE SEQUENCE</scope>
    <source>
        <strain evidence="2">HIS019</strain>
    </source>
</reference>
<dbReference type="Gene3D" id="3.40.50.720">
    <property type="entry name" value="NAD(P)-binding Rossmann-like Domain"/>
    <property type="match status" value="1"/>
</dbReference>
<dbReference type="PANTHER" id="PTHR13812:SF19">
    <property type="entry name" value="KETIMINE REDUCTASE MU-CRYSTALLIN"/>
    <property type="match status" value="1"/>
</dbReference>
<sequence length="353" mass="37478">MSDRELRILTSADVDKVLDSLDQRLAVDSQRAIFAAYSTQGDAEDIPGVRKLQLPLRHQLMSADQTMLIMPARVTGTMSCKIVSVPRAGSDGLPGSTIMMDEKTGKVKAIMNARKLTALRNAAGSVLSYQALAGGEQKPEHLVIFGSGTQADGHARAFLQTYPSINKVTVVARRSTPRSQELVKDIASHFPSVKVVEGVASYADGTSEGGFDLAKTVADADIICTMTSSTKALFPAAPVKKGAHMCLIGSYKPHMREVEDELVKRAGVVLVDSREACGHEAGELQGMSEDQLVELGEVVDVSTRDAAVKKVNGVGDVNIFKSVGLGVQDVAISAVVLAEAERLGLGTVVPDYD</sequence>
<dbReference type="SUPFAM" id="SSF51735">
    <property type="entry name" value="NAD(P)-binding Rossmann-fold domains"/>
    <property type="match status" value="1"/>
</dbReference>
<comment type="similarity">
    <text evidence="1">Belongs to the ornithine cyclodeaminase/mu-crystallin family.</text>
</comment>
<dbReference type="Proteomes" id="UP001233271">
    <property type="component" value="Chromosome 2"/>
</dbReference>
<proteinExistence type="inferred from homology"/>
<accession>A0AA48I6Y7</accession>
<protein>
    <recommendedName>
        <fullName evidence="4">NAD(P)-binding protein</fullName>
    </recommendedName>
</protein>
<dbReference type="InterPro" id="IPR036291">
    <property type="entry name" value="NAD(P)-bd_dom_sf"/>
</dbReference>
<evidence type="ECO:0000313" key="3">
    <source>
        <dbReference type="Proteomes" id="UP001233271"/>
    </source>
</evidence>
<evidence type="ECO:0008006" key="4">
    <source>
        <dbReference type="Google" id="ProtNLM"/>
    </source>
</evidence>
<evidence type="ECO:0000313" key="2">
    <source>
        <dbReference type="EMBL" id="BEI89005.1"/>
    </source>
</evidence>
<organism evidence="2 3">
    <name type="scientific">Cutaneotrichosporon cavernicola</name>
    <dbReference type="NCBI Taxonomy" id="279322"/>
    <lineage>
        <taxon>Eukaryota</taxon>
        <taxon>Fungi</taxon>
        <taxon>Dikarya</taxon>
        <taxon>Basidiomycota</taxon>
        <taxon>Agaricomycotina</taxon>
        <taxon>Tremellomycetes</taxon>
        <taxon>Trichosporonales</taxon>
        <taxon>Trichosporonaceae</taxon>
        <taxon>Cutaneotrichosporon</taxon>
    </lineage>
</organism>
<dbReference type="KEGG" id="ccac:CcaHIS019_0203670"/>
<dbReference type="GeneID" id="85492876"/>
<dbReference type="PIRSF" id="PIRSF001439">
    <property type="entry name" value="CryM"/>
    <property type="match status" value="1"/>
</dbReference>
<dbReference type="EMBL" id="AP028213">
    <property type="protein sequence ID" value="BEI89005.1"/>
    <property type="molecule type" value="Genomic_DNA"/>
</dbReference>
<dbReference type="Gene3D" id="3.30.1780.10">
    <property type="entry name" value="ornithine cyclodeaminase, domain 1"/>
    <property type="match status" value="1"/>
</dbReference>
<dbReference type="Pfam" id="PF02423">
    <property type="entry name" value="OCD_Mu_crystall"/>
    <property type="match status" value="1"/>
</dbReference>
<dbReference type="GO" id="GO:0005737">
    <property type="term" value="C:cytoplasm"/>
    <property type="evidence" value="ECO:0007669"/>
    <property type="project" value="TreeGrafter"/>
</dbReference>
<dbReference type="InterPro" id="IPR003462">
    <property type="entry name" value="ODC_Mu_crystall"/>
</dbReference>
<keyword evidence="3" id="KW-1185">Reference proteome</keyword>
<dbReference type="InterPro" id="IPR023401">
    <property type="entry name" value="ODC_N"/>
</dbReference>
<name>A0AA48I6Y7_9TREE</name>
<dbReference type="RefSeq" id="XP_060454271.1">
    <property type="nucleotide sequence ID" value="XM_060597371.1"/>
</dbReference>
<evidence type="ECO:0000256" key="1">
    <source>
        <dbReference type="ARBA" id="ARBA00008903"/>
    </source>
</evidence>
<gene>
    <name evidence="2" type="ORF">CcaverHIS019_0203670</name>
</gene>